<evidence type="ECO:0000256" key="1">
    <source>
        <dbReference type="SAM" id="Phobius"/>
    </source>
</evidence>
<dbReference type="OrthoDB" id="4201904at2"/>
<proteinExistence type="predicted"/>
<dbReference type="AlphaFoldDB" id="A0A1H7J2Q4"/>
<protein>
    <recommendedName>
        <fullName evidence="4">DUF2993 domain-containing protein</fullName>
    </recommendedName>
</protein>
<keyword evidence="1" id="KW-0472">Membrane</keyword>
<dbReference type="RefSeq" id="WP_072750365.1">
    <property type="nucleotide sequence ID" value="NZ_FOAW01000003.1"/>
</dbReference>
<evidence type="ECO:0008006" key="4">
    <source>
        <dbReference type="Google" id="ProtNLM"/>
    </source>
</evidence>
<dbReference type="Pfam" id="PF11209">
    <property type="entry name" value="LmeA"/>
    <property type="match status" value="1"/>
</dbReference>
<name>A0A1H7J2Q4_9NOCA</name>
<feature type="transmembrane region" description="Helical" evidence="1">
    <location>
        <begin position="21"/>
        <end position="43"/>
    </location>
</feature>
<evidence type="ECO:0000313" key="3">
    <source>
        <dbReference type="Proteomes" id="UP000198677"/>
    </source>
</evidence>
<organism evidence="2 3">
    <name type="scientific">Rhodococcus maanshanensis</name>
    <dbReference type="NCBI Taxonomy" id="183556"/>
    <lineage>
        <taxon>Bacteria</taxon>
        <taxon>Bacillati</taxon>
        <taxon>Actinomycetota</taxon>
        <taxon>Actinomycetes</taxon>
        <taxon>Mycobacteriales</taxon>
        <taxon>Nocardiaceae</taxon>
        <taxon>Rhodococcus</taxon>
    </lineage>
</organism>
<keyword evidence="1" id="KW-1133">Transmembrane helix</keyword>
<dbReference type="Proteomes" id="UP000198677">
    <property type="component" value="Unassembled WGS sequence"/>
</dbReference>
<reference evidence="3" key="1">
    <citation type="submission" date="2016-10" db="EMBL/GenBank/DDBJ databases">
        <authorList>
            <person name="Varghese N."/>
            <person name="Submissions S."/>
        </authorList>
    </citation>
    <scope>NUCLEOTIDE SEQUENCE [LARGE SCALE GENOMIC DNA]</scope>
    <source>
        <strain evidence="3">DSM 44675</strain>
    </source>
</reference>
<evidence type="ECO:0000313" key="2">
    <source>
        <dbReference type="EMBL" id="SEK68999.1"/>
    </source>
</evidence>
<accession>A0A1H7J2Q4</accession>
<sequence length="255" mass="26347">MASPANTSYRSTSPGSKNNRVLLIVLIVIAALVAALIAAELFVRHNIKQCMADQFSSELGSQVDVDLSWKPVLLQAVDKNVPYIKITSDDSSFGPAKDMHVTAKVNDIKLTDTGGTIGSSTADVDWSTAGILATIQAQPFGQLVSGVTSDPTRGTLSFQVIGLAELTVRPQVVDGKVDIETVEASVLGLGLPTDLVSGIVDVLGASLQTLPLGMSPTSLTITDDGLQMSMAGGAYTMPEASPEAQATGGGCSLLS</sequence>
<keyword evidence="1" id="KW-0812">Transmembrane</keyword>
<keyword evidence="3" id="KW-1185">Reference proteome</keyword>
<dbReference type="InterPro" id="IPR021373">
    <property type="entry name" value="DUF2993"/>
</dbReference>
<gene>
    <name evidence="2" type="ORF">SAMN05444583_10369</name>
</gene>
<dbReference type="EMBL" id="FOAW01000003">
    <property type="protein sequence ID" value="SEK68999.1"/>
    <property type="molecule type" value="Genomic_DNA"/>
</dbReference>